<gene>
    <name evidence="2" type="ordered locus">Plabr_0882</name>
</gene>
<dbReference type="OrthoDB" id="288736at2"/>
<dbReference type="STRING" id="756272.Plabr_0882"/>
<protein>
    <submittedName>
        <fullName evidence="2">ATP-dependent DNA ligase</fullName>
    </submittedName>
</protein>
<dbReference type="eggNOG" id="ENOG5033H9S">
    <property type="taxonomic scope" value="Bacteria"/>
</dbReference>
<dbReference type="RefSeq" id="WP_013627245.1">
    <property type="nucleotide sequence ID" value="NC_015174.1"/>
</dbReference>
<name>F0SIB6_RUBBR</name>
<sequence>MSRFVILEHDHPTLHWDLLLDNGEQRVPTWRLTQAPSEQPQLEAGMRFAAKAANMEKIDAVKLPDHRRMYFDYEGPVSGDRGQVTRWDAGQYIEIGRQEDVRELRLEGVRLRGFAMLVRTATPDPDNWLFHWVVDELEIETDEDAAR</sequence>
<dbReference type="KEGG" id="pbs:Plabr_0882"/>
<dbReference type="AlphaFoldDB" id="F0SIB6"/>
<dbReference type="EMBL" id="CP002546">
    <property type="protein sequence ID" value="ADY58505.1"/>
    <property type="molecule type" value="Genomic_DNA"/>
</dbReference>
<accession>F0SIB6</accession>
<proteinExistence type="predicted"/>
<feature type="domain" description="DNA ligase D 3'-phosphoesterase" evidence="1">
    <location>
        <begin position="8"/>
        <end position="119"/>
    </location>
</feature>
<reference evidence="3" key="1">
    <citation type="submission" date="2011-02" db="EMBL/GenBank/DDBJ databases">
        <title>The complete genome of Planctomyces brasiliensis DSM 5305.</title>
        <authorList>
            <person name="Lucas S."/>
            <person name="Copeland A."/>
            <person name="Lapidus A."/>
            <person name="Bruce D."/>
            <person name="Goodwin L."/>
            <person name="Pitluck S."/>
            <person name="Kyrpides N."/>
            <person name="Mavromatis K."/>
            <person name="Pagani I."/>
            <person name="Ivanova N."/>
            <person name="Ovchinnikova G."/>
            <person name="Lu M."/>
            <person name="Detter J.C."/>
            <person name="Han C."/>
            <person name="Land M."/>
            <person name="Hauser L."/>
            <person name="Markowitz V."/>
            <person name="Cheng J.-F."/>
            <person name="Hugenholtz P."/>
            <person name="Woyke T."/>
            <person name="Wu D."/>
            <person name="Tindall B."/>
            <person name="Pomrenke H.G."/>
            <person name="Brambilla E."/>
            <person name="Klenk H.-P."/>
            <person name="Eisen J.A."/>
        </authorList>
    </citation>
    <scope>NUCLEOTIDE SEQUENCE [LARGE SCALE GENOMIC DNA]</scope>
    <source>
        <strain evidence="3">ATCC 49424 / DSM 5305 / JCM 21570 / NBRC 103401 / IFAM 1448</strain>
    </source>
</reference>
<evidence type="ECO:0000313" key="2">
    <source>
        <dbReference type="EMBL" id="ADY58505.1"/>
    </source>
</evidence>
<keyword evidence="2" id="KW-0436">Ligase</keyword>
<evidence type="ECO:0000259" key="1">
    <source>
        <dbReference type="Pfam" id="PF13298"/>
    </source>
</evidence>
<organism evidence="2 3">
    <name type="scientific">Rubinisphaera brasiliensis (strain ATCC 49424 / DSM 5305 / JCM 21570 / IAM 15109 / NBRC 103401 / IFAM 1448)</name>
    <name type="common">Planctomyces brasiliensis</name>
    <dbReference type="NCBI Taxonomy" id="756272"/>
    <lineage>
        <taxon>Bacteria</taxon>
        <taxon>Pseudomonadati</taxon>
        <taxon>Planctomycetota</taxon>
        <taxon>Planctomycetia</taxon>
        <taxon>Planctomycetales</taxon>
        <taxon>Planctomycetaceae</taxon>
        <taxon>Rubinisphaera</taxon>
    </lineage>
</organism>
<dbReference type="Pfam" id="PF13298">
    <property type="entry name" value="LigD_N"/>
    <property type="match status" value="1"/>
</dbReference>
<dbReference type="InterPro" id="IPR014144">
    <property type="entry name" value="LigD_PE_domain"/>
</dbReference>
<evidence type="ECO:0000313" key="3">
    <source>
        <dbReference type="Proteomes" id="UP000006860"/>
    </source>
</evidence>
<keyword evidence="3" id="KW-1185">Reference proteome</keyword>
<dbReference type="Proteomes" id="UP000006860">
    <property type="component" value="Chromosome"/>
</dbReference>
<dbReference type="HOGENOM" id="CLU_148028_0_0_0"/>
<dbReference type="GO" id="GO:0016874">
    <property type="term" value="F:ligase activity"/>
    <property type="evidence" value="ECO:0007669"/>
    <property type="project" value="UniProtKB-KW"/>
</dbReference>